<dbReference type="EMBL" id="MN448273">
    <property type="protein sequence ID" value="QFG73869.1"/>
    <property type="molecule type" value="Genomic_DNA"/>
</dbReference>
<name>A0A5J6VJB0_9VIRU</name>
<accession>A0A5J6VJB0</accession>
<evidence type="ECO:0000313" key="1">
    <source>
        <dbReference type="EMBL" id="QFG73869.1"/>
    </source>
</evidence>
<protein>
    <submittedName>
        <fullName evidence="1">Uncharacterized protein</fullName>
    </submittedName>
</protein>
<reference evidence="1" key="1">
    <citation type="journal article" date="2019" name="Philos. Trans. R. Soc. Lond., B, Biol. Sci.">
        <title>Targeted metagenomic recovery of four divergent viruses reveals shared and distinctive characteristics of giant viruses of marine eukaryotes.</title>
        <authorList>
            <person name="Needham D.M."/>
            <person name="Poirier C."/>
            <person name="Hehenberger E."/>
            <person name="Jimenez V."/>
            <person name="Swalwell J.E."/>
            <person name="Santoro A.E."/>
            <person name="Worden A.Z."/>
        </authorList>
    </citation>
    <scope>NUCLEOTIDE SEQUENCE</scope>
    <source>
        <strain evidence="1">OPacV-662</strain>
    </source>
</reference>
<sequence>MYQIINFKNFDKKGSSIRINREMSCNYNYVFVDEIRIPHINNNSKINHILNPTKTVERLINIDFYQFYHSINKSFHSWNAVEEQFHLDIMRSSCYVNQHEVHDPQQALDYIMQKYPTNITRMIAVFSTQAVFAIPFEIIQQNITDIHEDYYLMELHPNDIKNNPLLKKSLDIDIIPMQDNVIFSAFKQFKVYDISNLKTKYYISIHLHTRIPASQEEPMVGMRIIISPAHNNFIL</sequence>
<proteinExistence type="predicted"/>
<organism evidence="1">
    <name type="scientific">Megaviridae environmental sample</name>
    <dbReference type="NCBI Taxonomy" id="1737588"/>
    <lineage>
        <taxon>Viruses</taxon>
        <taxon>Varidnaviria</taxon>
        <taxon>Bamfordvirae</taxon>
        <taxon>Nucleocytoviricota</taxon>
        <taxon>Megaviricetes</taxon>
        <taxon>Imitervirales</taxon>
        <taxon>Mimiviridae</taxon>
        <taxon>environmental samples</taxon>
    </lineage>
</organism>